<comment type="caution">
    <text evidence="1">The sequence shown here is derived from an EMBL/GenBank/DDBJ whole genome shotgun (WGS) entry which is preliminary data.</text>
</comment>
<name>A0ABD2PQE5_9PLAT</name>
<sequence>MESLNEEEMEPTMEGNCLPYVLSSRTFLKRGWTQLPWRFDAELMAKYDRMCTEWRRSRGKERPADLYPIKICLNLRRVELSHQRCIRLCQQNPRTKSFIQLIYDRSYYIL</sequence>
<evidence type="ECO:0000313" key="2">
    <source>
        <dbReference type="Proteomes" id="UP001626550"/>
    </source>
</evidence>
<gene>
    <name evidence="1" type="ORF">Ciccas_011747</name>
</gene>
<evidence type="ECO:0000313" key="1">
    <source>
        <dbReference type="EMBL" id="KAL3309704.1"/>
    </source>
</evidence>
<keyword evidence="2" id="KW-1185">Reference proteome</keyword>
<accession>A0ABD2PQE5</accession>
<dbReference type="EMBL" id="JBJKFK010003622">
    <property type="protein sequence ID" value="KAL3309704.1"/>
    <property type="molecule type" value="Genomic_DNA"/>
</dbReference>
<protein>
    <submittedName>
        <fullName evidence="1">Uncharacterized protein</fullName>
    </submittedName>
</protein>
<organism evidence="1 2">
    <name type="scientific">Cichlidogyrus casuarinus</name>
    <dbReference type="NCBI Taxonomy" id="1844966"/>
    <lineage>
        <taxon>Eukaryota</taxon>
        <taxon>Metazoa</taxon>
        <taxon>Spiralia</taxon>
        <taxon>Lophotrochozoa</taxon>
        <taxon>Platyhelminthes</taxon>
        <taxon>Monogenea</taxon>
        <taxon>Monopisthocotylea</taxon>
        <taxon>Dactylogyridea</taxon>
        <taxon>Ancyrocephalidae</taxon>
        <taxon>Cichlidogyrus</taxon>
    </lineage>
</organism>
<reference evidence="1 2" key="1">
    <citation type="submission" date="2024-11" db="EMBL/GenBank/DDBJ databases">
        <title>Adaptive evolution of stress response genes in parasites aligns with host niche diversity.</title>
        <authorList>
            <person name="Hahn C."/>
            <person name="Resl P."/>
        </authorList>
    </citation>
    <scope>NUCLEOTIDE SEQUENCE [LARGE SCALE GENOMIC DNA]</scope>
    <source>
        <strain evidence="1">EGGRZ-B1_66</strain>
        <tissue evidence="1">Body</tissue>
    </source>
</reference>
<proteinExistence type="predicted"/>
<dbReference type="Proteomes" id="UP001626550">
    <property type="component" value="Unassembled WGS sequence"/>
</dbReference>
<dbReference type="AlphaFoldDB" id="A0ABD2PQE5"/>